<feature type="domain" description="GST C-terminal" evidence="2">
    <location>
        <begin position="95"/>
        <end position="222"/>
    </location>
</feature>
<dbReference type="InterPro" id="IPR010987">
    <property type="entry name" value="Glutathione-S-Trfase_C-like"/>
</dbReference>
<keyword evidence="4" id="KW-1185">Reference proteome</keyword>
<dbReference type="Gene3D" id="1.20.1050.10">
    <property type="match status" value="1"/>
</dbReference>
<dbReference type="CDD" id="cd03046">
    <property type="entry name" value="GST_N_GTT1_like"/>
    <property type="match status" value="1"/>
</dbReference>
<dbReference type="GO" id="GO:0016740">
    <property type="term" value="F:transferase activity"/>
    <property type="evidence" value="ECO:0007669"/>
    <property type="project" value="UniProtKB-KW"/>
</dbReference>
<gene>
    <name evidence="3" type="ORF">EKN06_11455</name>
</gene>
<dbReference type="PROSITE" id="PS50404">
    <property type="entry name" value="GST_NTER"/>
    <property type="match status" value="1"/>
</dbReference>
<dbReference type="RefSeq" id="WP_127613066.1">
    <property type="nucleotide sequence ID" value="NZ_RXOL01000005.1"/>
</dbReference>
<dbReference type="InterPro" id="IPR036249">
    <property type="entry name" value="Thioredoxin-like_sf"/>
</dbReference>
<evidence type="ECO:0000313" key="3">
    <source>
        <dbReference type="EMBL" id="RVQ65965.1"/>
    </source>
</evidence>
<dbReference type="SFLD" id="SFLDG00358">
    <property type="entry name" value="Main_(cytGST)"/>
    <property type="match status" value="1"/>
</dbReference>
<comment type="caution">
    <text evidence="3">The sequence shown here is derived from an EMBL/GenBank/DDBJ whole genome shotgun (WGS) entry which is preliminary data.</text>
</comment>
<dbReference type="SUPFAM" id="SSF52833">
    <property type="entry name" value="Thioredoxin-like"/>
    <property type="match status" value="1"/>
</dbReference>
<evidence type="ECO:0000313" key="4">
    <source>
        <dbReference type="Proteomes" id="UP000283003"/>
    </source>
</evidence>
<organism evidence="3 4">
    <name type="scientific">Croceicoccus ponticola</name>
    <dbReference type="NCBI Taxonomy" id="2217664"/>
    <lineage>
        <taxon>Bacteria</taxon>
        <taxon>Pseudomonadati</taxon>
        <taxon>Pseudomonadota</taxon>
        <taxon>Alphaproteobacteria</taxon>
        <taxon>Sphingomonadales</taxon>
        <taxon>Erythrobacteraceae</taxon>
        <taxon>Croceicoccus</taxon>
    </lineage>
</organism>
<dbReference type="Proteomes" id="UP000283003">
    <property type="component" value="Unassembled WGS sequence"/>
</dbReference>
<dbReference type="EMBL" id="RXOL01000005">
    <property type="protein sequence ID" value="RVQ65965.1"/>
    <property type="molecule type" value="Genomic_DNA"/>
</dbReference>
<dbReference type="InterPro" id="IPR040079">
    <property type="entry name" value="Glutathione_S-Trfase"/>
</dbReference>
<dbReference type="Gene3D" id="3.40.30.10">
    <property type="entry name" value="Glutaredoxin"/>
    <property type="match status" value="1"/>
</dbReference>
<feature type="domain" description="GST N-terminal" evidence="1">
    <location>
        <begin position="29"/>
        <end position="92"/>
    </location>
</feature>
<sequence length="224" mass="24963">MPIDPNAPLVLTAYRWVPSFVHGLVRDVRVRWACEEAGLAYAEDLIDVRHKPDGYEAVQPWKQVPALRDGDVRYFESGAILLHIAEKDARLLPPAGQARADTMSWFIAALNSVDPGAIELNNVNFFSRGQDWAEQRMPSLIEGLAKKLEPVAHRLAQRDWLAGEFSIADVLMIHVLMAIDSASDLISSQPTLAAYVERGKARPAWQQALADQLAAFERNTPKEN</sequence>
<dbReference type="Pfam" id="PF02798">
    <property type="entry name" value="GST_N"/>
    <property type="match status" value="1"/>
</dbReference>
<dbReference type="OrthoDB" id="9811242at2"/>
<dbReference type="InterPro" id="IPR036282">
    <property type="entry name" value="Glutathione-S-Trfase_C_sf"/>
</dbReference>
<name>A0A437GVQ8_9SPHN</name>
<dbReference type="PANTHER" id="PTHR44051:SF8">
    <property type="entry name" value="GLUTATHIONE S-TRANSFERASE GSTA"/>
    <property type="match status" value="1"/>
</dbReference>
<dbReference type="SFLD" id="SFLDS00019">
    <property type="entry name" value="Glutathione_Transferase_(cytos"/>
    <property type="match status" value="1"/>
</dbReference>
<dbReference type="SUPFAM" id="SSF47616">
    <property type="entry name" value="GST C-terminal domain-like"/>
    <property type="match status" value="1"/>
</dbReference>
<dbReference type="PROSITE" id="PS50405">
    <property type="entry name" value="GST_CTER"/>
    <property type="match status" value="1"/>
</dbReference>
<evidence type="ECO:0000259" key="2">
    <source>
        <dbReference type="PROSITE" id="PS50405"/>
    </source>
</evidence>
<keyword evidence="3" id="KW-0808">Transferase</keyword>
<proteinExistence type="predicted"/>
<dbReference type="InterPro" id="IPR004045">
    <property type="entry name" value="Glutathione_S-Trfase_N"/>
</dbReference>
<protein>
    <submittedName>
        <fullName evidence="3">Glutathione S-transferase family protein</fullName>
    </submittedName>
</protein>
<evidence type="ECO:0000259" key="1">
    <source>
        <dbReference type="PROSITE" id="PS50404"/>
    </source>
</evidence>
<reference evidence="3 4" key="1">
    <citation type="submission" date="2018-12" db="EMBL/GenBank/DDBJ databases">
        <title>Croceicoccus ponticola sp. nov., a lipolytic bacterium isolated from seawater.</title>
        <authorList>
            <person name="Yoon J.-H."/>
        </authorList>
    </citation>
    <scope>NUCLEOTIDE SEQUENCE [LARGE SCALE GENOMIC DNA]</scope>
    <source>
        <strain evidence="3 4">GM-16</strain>
    </source>
</reference>
<dbReference type="AlphaFoldDB" id="A0A437GVQ8"/>
<accession>A0A437GVQ8</accession>
<dbReference type="PANTHER" id="PTHR44051">
    <property type="entry name" value="GLUTATHIONE S-TRANSFERASE-RELATED"/>
    <property type="match status" value="1"/>
</dbReference>